<dbReference type="GO" id="GO:0003677">
    <property type="term" value="F:DNA binding"/>
    <property type="evidence" value="ECO:0007669"/>
    <property type="project" value="UniProtKB-KW"/>
</dbReference>
<evidence type="ECO:0000256" key="2">
    <source>
        <dbReference type="SAM" id="Coils"/>
    </source>
</evidence>
<keyword evidence="1 4" id="KW-0238">DNA-binding</keyword>
<dbReference type="Gene3D" id="1.10.1660.10">
    <property type="match status" value="1"/>
</dbReference>
<sequence length="129" mass="14815">MSEQFYTVTELADELGTTPRAVRFYETKGLLKPRRAGSTRIYTHKDRARLVLILRGKRLGFSLADIKEYLDLYVVDTTQTEQLTLLQGKVQARLADLRKQQEDLEQTLSELSEINLLVEDALRNKMAGQ</sequence>
<dbReference type="RefSeq" id="WP_221443499.1">
    <property type="nucleotide sequence ID" value="NZ_JACIIX010000009.1"/>
</dbReference>
<keyword evidence="2" id="KW-0175">Coiled coil</keyword>
<dbReference type="AlphaFoldDB" id="A0A7W9ZIY8"/>
<accession>A0A7W9ZIY8</accession>
<evidence type="ECO:0000313" key="5">
    <source>
        <dbReference type="Proteomes" id="UP000544872"/>
    </source>
</evidence>
<name>A0A7W9ZIY8_NOVIT</name>
<organism evidence="4 5">
    <name type="scientific">Novispirillum itersonii</name>
    <name type="common">Aquaspirillum itersonii</name>
    <dbReference type="NCBI Taxonomy" id="189"/>
    <lineage>
        <taxon>Bacteria</taxon>
        <taxon>Pseudomonadati</taxon>
        <taxon>Pseudomonadota</taxon>
        <taxon>Alphaproteobacteria</taxon>
        <taxon>Rhodospirillales</taxon>
        <taxon>Novispirillaceae</taxon>
        <taxon>Novispirillum</taxon>
    </lineage>
</organism>
<evidence type="ECO:0000256" key="1">
    <source>
        <dbReference type="ARBA" id="ARBA00023125"/>
    </source>
</evidence>
<dbReference type="GO" id="GO:0003700">
    <property type="term" value="F:DNA-binding transcription factor activity"/>
    <property type="evidence" value="ECO:0007669"/>
    <property type="project" value="InterPro"/>
</dbReference>
<proteinExistence type="predicted"/>
<reference evidence="4 5" key="1">
    <citation type="submission" date="2020-08" db="EMBL/GenBank/DDBJ databases">
        <title>Genomic Encyclopedia of Type Strains, Phase IV (KMG-IV): sequencing the most valuable type-strain genomes for metagenomic binning, comparative biology and taxonomic classification.</title>
        <authorList>
            <person name="Goeker M."/>
        </authorList>
    </citation>
    <scope>NUCLEOTIDE SEQUENCE [LARGE SCALE GENOMIC DNA]</scope>
    <source>
        <strain evidence="4 5">DSM 11590</strain>
    </source>
</reference>
<dbReference type="PANTHER" id="PTHR30204:SF58">
    <property type="entry name" value="HTH-TYPE TRANSCRIPTIONAL REGULATOR YFMP"/>
    <property type="match status" value="1"/>
</dbReference>
<dbReference type="PROSITE" id="PS50937">
    <property type="entry name" value="HTH_MERR_2"/>
    <property type="match status" value="1"/>
</dbReference>
<dbReference type="Proteomes" id="UP000544872">
    <property type="component" value="Unassembled WGS sequence"/>
</dbReference>
<comment type="caution">
    <text evidence="4">The sequence shown here is derived from an EMBL/GenBank/DDBJ whole genome shotgun (WGS) entry which is preliminary data.</text>
</comment>
<dbReference type="SMART" id="SM00422">
    <property type="entry name" value="HTH_MERR"/>
    <property type="match status" value="1"/>
</dbReference>
<dbReference type="EMBL" id="JACIIX010000009">
    <property type="protein sequence ID" value="MBB6211124.1"/>
    <property type="molecule type" value="Genomic_DNA"/>
</dbReference>
<dbReference type="CDD" id="cd04776">
    <property type="entry name" value="HTH_GnyR"/>
    <property type="match status" value="1"/>
</dbReference>
<evidence type="ECO:0000259" key="3">
    <source>
        <dbReference type="PROSITE" id="PS50937"/>
    </source>
</evidence>
<dbReference type="InterPro" id="IPR000551">
    <property type="entry name" value="MerR-type_HTH_dom"/>
</dbReference>
<dbReference type="PANTHER" id="PTHR30204">
    <property type="entry name" value="REDOX-CYCLING DRUG-SENSING TRANSCRIPTIONAL ACTIVATOR SOXR"/>
    <property type="match status" value="1"/>
</dbReference>
<gene>
    <name evidence="4" type="ORF">FHS48_002559</name>
</gene>
<protein>
    <submittedName>
        <fullName evidence="4">DNA-binding transcriptional MerR regulator</fullName>
    </submittedName>
</protein>
<dbReference type="Pfam" id="PF13411">
    <property type="entry name" value="MerR_1"/>
    <property type="match status" value="1"/>
</dbReference>
<dbReference type="SUPFAM" id="SSF46955">
    <property type="entry name" value="Putative DNA-binding domain"/>
    <property type="match status" value="1"/>
</dbReference>
<dbReference type="InterPro" id="IPR047057">
    <property type="entry name" value="MerR_fam"/>
</dbReference>
<feature type="domain" description="HTH merR-type" evidence="3">
    <location>
        <begin position="5"/>
        <end position="72"/>
    </location>
</feature>
<dbReference type="InterPro" id="IPR009061">
    <property type="entry name" value="DNA-bd_dom_put_sf"/>
</dbReference>
<keyword evidence="5" id="KW-1185">Reference proteome</keyword>
<feature type="coiled-coil region" evidence="2">
    <location>
        <begin position="87"/>
        <end position="124"/>
    </location>
</feature>
<evidence type="ECO:0000313" key="4">
    <source>
        <dbReference type="EMBL" id="MBB6211124.1"/>
    </source>
</evidence>